<dbReference type="CDD" id="cd17249">
    <property type="entry name" value="RMtype1_S_EcoR124I-TRD2-CR2_like"/>
    <property type="match status" value="1"/>
</dbReference>
<organism evidence="5 6">
    <name type="scientific">Aetokthonos hydrillicola Thurmond2011</name>
    <dbReference type="NCBI Taxonomy" id="2712845"/>
    <lineage>
        <taxon>Bacteria</taxon>
        <taxon>Bacillati</taxon>
        <taxon>Cyanobacteriota</taxon>
        <taxon>Cyanophyceae</taxon>
        <taxon>Nostocales</taxon>
        <taxon>Hapalosiphonaceae</taxon>
        <taxon>Aetokthonos</taxon>
    </lineage>
</organism>
<dbReference type="GO" id="GO:0003677">
    <property type="term" value="F:DNA binding"/>
    <property type="evidence" value="ECO:0007669"/>
    <property type="project" value="UniProtKB-KW"/>
</dbReference>
<keyword evidence="5" id="KW-0255">Endonuclease</keyword>
<feature type="domain" description="Type I restriction modification DNA specificity" evidence="4">
    <location>
        <begin position="231"/>
        <end position="408"/>
    </location>
</feature>
<reference evidence="6" key="1">
    <citation type="journal article" date="2021" name="Science">
        <title>Hunting the eagle killer: A cyanobacterial neurotoxin causes vacuolar myelinopathy.</title>
        <authorList>
            <person name="Breinlinger S."/>
            <person name="Phillips T.J."/>
            <person name="Haram B.N."/>
            <person name="Mares J."/>
            <person name="Martinez Yerena J.A."/>
            <person name="Hrouzek P."/>
            <person name="Sobotka R."/>
            <person name="Henderson W.M."/>
            <person name="Schmieder P."/>
            <person name="Williams S.M."/>
            <person name="Lauderdale J.D."/>
            <person name="Wilde H.D."/>
            <person name="Gerrin W."/>
            <person name="Kust A."/>
            <person name="Washington J.W."/>
            <person name="Wagner C."/>
            <person name="Geier B."/>
            <person name="Liebeke M."/>
            <person name="Enke H."/>
            <person name="Niedermeyer T.H.J."/>
            <person name="Wilde S.B."/>
        </authorList>
    </citation>
    <scope>NUCLEOTIDE SEQUENCE [LARGE SCALE GENOMIC DNA]</scope>
    <source>
        <strain evidence="6">Thurmond2011</strain>
    </source>
</reference>
<keyword evidence="3" id="KW-0238">DNA-binding</keyword>
<dbReference type="PANTHER" id="PTHR30408">
    <property type="entry name" value="TYPE-1 RESTRICTION ENZYME ECOKI SPECIFICITY PROTEIN"/>
    <property type="match status" value="1"/>
</dbReference>
<keyword evidence="5" id="KW-0378">Hydrolase</keyword>
<dbReference type="InterPro" id="IPR044946">
    <property type="entry name" value="Restrct_endonuc_typeI_TRD_sf"/>
</dbReference>
<evidence type="ECO:0000259" key="4">
    <source>
        <dbReference type="Pfam" id="PF01420"/>
    </source>
</evidence>
<evidence type="ECO:0000313" key="5">
    <source>
        <dbReference type="EMBL" id="MDR9899033.1"/>
    </source>
</evidence>
<dbReference type="RefSeq" id="WP_208344124.1">
    <property type="nucleotide sequence ID" value="NZ_CAWQFN010000477.1"/>
</dbReference>
<name>A0AAP5ICK3_9CYAN</name>
<protein>
    <submittedName>
        <fullName evidence="5">Restriction endonuclease subunit S</fullName>
        <ecNumber evidence="5">3.1.21.-</ecNumber>
    </submittedName>
</protein>
<dbReference type="InterPro" id="IPR052021">
    <property type="entry name" value="Type-I_RS_S_subunit"/>
</dbReference>
<accession>A0AAP5ICK3</accession>
<evidence type="ECO:0000256" key="3">
    <source>
        <dbReference type="ARBA" id="ARBA00023125"/>
    </source>
</evidence>
<dbReference type="GO" id="GO:0009307">
    <property type="term" value="P:DNA restriction-modification system"/>
    <property type="evidence" value="ECO:0007669"/>
    <property type="project" value="UniProtKB-KW"/>
</dbReference>
<gene>
    <name evidence="5" type="ORF">G7B40_031405</name>
</gene>
<dbReference type="GO" id="GO:0016787">
    <property type="term" value="F:hydrolase activity"/>
    <property type="evidence" value="ECO:0007669"/>
    <property type="project" value="UniProtKB-KW"/>
</dbReference>
<dbReference type="PANTHER" id="PTHR30408:SF12">
    <property type="entry name" value="TYPE I RESTRICTION ENZYME MJAVIII SPECIFICITY SUBUNIT"/>
    <property type="match status" value="1"/>
</dbReference>
<keyword evidence="5" id="KW-0540">Nuclease</keyword>
<evidence type="ECO:0000313" key="6">
    <source>
        <dbReference type="Proteomes" id="UP000667802"/>
    </source>
</evidence>
<proteinExistence type="inferred from homology"/>
<dbReference type="SUPFAM" id="SSF116734">
    <property type="entry name" value="DNA methylase specificity domain"/>
    <property type="match status" value="2"/>
</dbReference>
<dbReference type="Gene3D" id="1.10.287.1120">
    <property type="entry name" value="Bipartite methylase S protein"/>
    <property type="match status" value="1"/>
</dbReference>
<keyword evidence="6" id="KW-1185">Reference proteome</keyword>
<dbReference type="InterPro" id="IPR000055">
    <property type="entry name" value="Restrct_endonuc_typeI_TRD"/>
</dbReference>
<dbReference type="EMBL" id="JAALHA020000021">
    <property type="protein sequence ID" value="MDR9899033.1"/>
    <property type="molecule type" value="Genomic_DNA"/>
</dbReference>
<comment type="similarity">
    <text evidence="1">Belongs to the type-I restriction system S methylase family.</text>
</comment>
<dbReference type="Proteomes" id="UP000667802">
    <property type="component" value="Unassembled WGS sequence"/>
</dbReference>
<dbReference type="Gene3D" id="3.90.220.20">
    <property type="entry name" value="DNA methylase specificity domains"/>
    <property type="match status" value="2"/>
</dbReference>
<evidence type="ECO:0000256" key="2">
    <source>
        <dbReference type="ARBA" id="ARBA00022747"/>
    </source>
</evidence>
<comment type="caution">
    <text evidence="5">The sequence shown here is derived from an EMBL/GenBank/DDBJ whole genome shotgun (WGS) entry which is preliminary data.</text>
</comment>
<dbReference type="AlphaFoldDB" id="A0AAP5ICK3"/>
<keyword evidence="2" id="KW-0680">Restriction system</keyword>
<dbReference type="EC" id="3.1.21.-" evidence="5"/>
<feature type="domain" description="Type I restriction modification DNA specificity" evidence="4">
    <location>
        <begin position="32"/>
        <end position="188"/>
    </location>
</feature>
<dbReference type="GO" id="GO:0004519">
    <property type="term" value="F:endonuclease activity"/>
    <property type="evidence" value="ECO:0007669"/>
    <property type="project" value="UniProtKB-KW"/>
</dbReference>
<sequence length="438" mass="49476">MIQNQNFENKCLRDIASKNKFSIVDGPFGTQLHASEYQEEGIPVVRVVNTTYEGRFDSRKLVFISLKKANSLKRSEVKPGDIVIAKTGATIGKSGIFPDTFKRGIIASSCIKISVDTEIADCRYVNYLIQSHEGQNKITDAAGGSTRTTINTKPFGDIRFNFPSYKEQTQIAVILTSIDRAIEQTEGIIVKQKRIKTALLQNLLTKGIDEHGNIRSEVTHEFKNSPLGRIPVVWKVKTLREIGKWFSGGTPSKTNEAYWDGIIPWVCPKDMKVFDLHGTIEMISEKGATYGSKRMPANSVFIVVRGMILAHSFPVCFSHREMAFNQDVKAIISNDEIESRYLAYWFVANSSRLLRIVTTSTHGTKRLDMHELLEVNLSYPQRKEQIQIISLLDNVERNIELNHKQLLKLRAQKTGLMQDLLTGKVRVTNLLDQPFTPT</sequence>
<evidence type="ECO:0000256" key="1">
    <source>
        <dbReference type="ARBA" id="ARBA00010923"/>
    </source>
</evidence>
<dbReference type="Pfam" id="PF01420">
    <property type="entry name" value="Methylase_S"/>
    <property type="match status" value="2"/>
</dbReference>